<protein>
    <submittedName>
        <fullName evidence="2">Uncharacterized protein</fullName>
    </submittedName>
</protein>
<evidence type="ECO:0000313" key="2">
    <source>
        <dbReference type="EMBL" id="QDH71412.1"/>
    </source>
</evidence>
<evidence type="ECO:0000313" key="3">
    <source>
        <dbReference type="Proteomes" id="UP000317199"/>
    </source>
</evidence>
<keyword evidence="3" id="KW-1185">Reference proteome</keyword>
<accession>A0A514BVM9</accession>
<proteinExistence type="predicted"/>
<name>A0A514BVM9_9GAMM</name>
<reference evidence="2 3" key="1">
    <citation type="submission" date="2019-06" db="EMBL/GenBank/DDBJ databases">
        <title>Lysobacter alkalisoli sp. nov. isolated from saline-alkali soil.</title>
        <authorList>
            <person name="Sun J.-Q."/>
            <person name="Xu L."/>
        </authorList>
    </citation>
    <scope>NUCLEOTIDE SEQUENCE [LARGE SCALE GENOMIC DNA]</scope>
    <source>
        <strain evidence="2 3">SJ-36</strain>
    </source>
</reference>
<feature type="compositionally biased region" description="Gly residues" evidence="1">
    <location>
        <begin position="49"/>
        <end position="68"/>
    </location>
</feature>
<dbReference type="KEGG" id="lyj:FKV23_15915"/>
<feature type="region of interest" description="Disordered" evidence="1">
    <location>
        <begin position="1"/>
        <end position="68"/>
    </location>
</feature>
<organism evidence="2 3">
    <name type="scientific">Marilutibacter alkalisoli</name>
    <dbReference type="NCBI Taxonomy" id="2591633"/>
    <lineage>
        <taxon>Bacteria</taxon>
        <taxon>Pseudomonadati</taxon>
        <taxon>Pseudomonadota</taxon>
        <taxon>Gammaproteobacteria</taxon>
        <taxon>Lysobacterales</taxon>
        <taxon>Lysobacteraceae</taxon>
        <taxon>Marilutibacter</taxon>
    </lineage>
</organism>
<dbReference type="Proteomes" id="UP000317199">
    <property type="component" value="Chromosome"/>
</dbReference>
<dbReference type="EMBL" id="CP041242">
    <property type="protein sequence ID" value="QDH71412.1"/>
    <property type="molecule type" value="Genomic_DNA"/>
</dbReference>
<gene>
    <name evidence="2" type="ORF">FKV23_15915</name>
</gene>
<dbReference type="AlphaFoldDB" id="A0A514BVM9"/>
<feature type="compositionally biased region" description="Basic residues" evidence="1">
    <location>
        <begin position="1"/>
        <end position="14"/>
    </location>
</feature>
<sequence length="68" mass="6756">MHPHAHPVHRAGHAGRHDRNCRPGPGPRCDSRPGSANNSIVDGFSTGISGSGSGSGTGTGTGDGNVTK</sequence>
<dbReference type="RefSeq" id="WP_141624744.1">
    <property type="nucleotide sequence ID" value="NZ_CP041242.1"/>
</dbReference>
<evidence type="ECO:0000256" key="1">
    <source>
        <dbReference type="SAM" id="MobiDB-lite"/>
    </source>
</evidence>